<keyword evidence="3" id="KW-1185">Reference proteome</keyword>
<proteinExistence type="predicted"/>
<comment type="caution">
    <text evidence="2">The sequence shown here is derived from an EMBL/GenBank/DDBJ whole genome shotgun (WGS) entry which is preliminary data.</text>
</comment>
<name>A0ABP6Z8F3_9ACTN</name>
<keyword evidence="1" id="KW-0732">Signal</keyword>
<accession>A0ABP6Z8F3</accession>
<evidence type="ECO:0000313" key="2">
    <source>
        <dbReference type="EMBL" id="GAA3600414.1"/>
    </source>
</evidence>
<organism evidence="2 3">
    <name type="scientific">Kribbella ginsengisoli</name>
    <dbReference type="NCBI Taxonomy" id="363865"/>
    <lineage>
        <taxon>Bacteria</taxon>
        <taxon>Bacillati</taxon>
        <taxon>Actinomycetota</taxon>
        <taxon>Actinomycetes</taxon>
        <taxon>Propionibacteriales</taxon>
        <taxon>Kribbellaceae</taxon>
        <taxon>Kribbella</taxon>
    </lineage>
</organism>
<sequence>MSIRRVAAAVAGVATLGALLVAPSAQGAGAVRASVSLAAPAASTFGSTIKFSGTVRRTGTSAKLSGAVVYLQRSAHGKNRYSTLASTRSSRSGIFAFSVKQTARYDYRAYYPGSATYTRAFSLVRSPTVNQLVLLDSITTTDPGSGELRAVGRVFPAPPNGSGVYLQRYSTDAKVWVNVAAGTTSSGRVTIDVERPGSKDRYRMLALARSSYGTGISTAKLFSHYVYRRALAKPLQTTTTTVPGTVTRNPGGSLAISLSAVSGAVHIYPDIANCISARATSNLFPVQPVTLFLTTDKVSKSIKIQGGGGGQYTQDVDLTGASWLRYSAFSEAAIKYEAYLDLRCAD</sequence>
<dbReference type="EMBL" id="BAABAA010000029">
    <property type="protein sequence ID" value="GAA3600414.1"/>
    <property type="molecule type" value="Genomic_DNA"/>
</dbReference>
<dbReference type="Proteomes" id="UP001501222">
    <property type="component" value="Unassembled WGS sequence"/>
</dbReference>
<evidence type="ECO:0008006" key="4">
    <source>
        <dbReference type="Google" id="ProtNLM"/>
    </source>
</evidence>
<evidence type="ECO:0000313" key="3">
    <source>
        <dbReference type="Proteomes" id="UP001501222"/>
    </source>
</evidence>
<feature type="chain" id="PRO_5045591729" description="Carboxypeptidase regulatory-like domain-containing protein" evidence="1">
    <location>
        <begin position="28"/>
        <end position="346"/>
    </location>
</feature>
<dbReference type="RefSeq" id="WP_344850560.1">
    <property type="nucleotide sequence ID" value="NZ_BAABAA010000029.1"/>
</dbReference>
<protein>
    <recommendedName>
        <fullName evidence="4">Carboxypeptidase regulatory-like domain-containing protein</fullName>
    </recommendedName>
</protein>
<reference evidence="3" key="1">
    <citation type="journal article" date="2019" name="Int. J. Syst. Evol. Microbiol.">
        <title>The Global Catalogue of Microorganisms (GCM) 10K type strain sequencing project: providing services to taxonomists for standard genome sequencing and annotation.</title>
        <authorList>
            <consortium name="The Broad Institute Genomics Platform"/>
            <consortium name="The Broad Institute Genome Sequencing Center for Infectious Disease"/>
            <person name="Wu L."/>
            <person name="Ma J."/>
        </authorList>
    </citation>
    <scope>NUCLEOTIDE SEQUENCE [LARGE SCALE GENOMIC DNA]</scope>
    <source>
        <strain evidence="3">JCM 16928</strain>
    </source>
</reference>
<evidence type="ECO:0000256" key="1">
    <source>
        <dbReference type="SAM" id="SignalP"/>
    </source>
</evidence>
<gene>
    <name evidence="2" type="ORF">GCM10022235_85440</name>
</gene>
<feature type="signal peptide" evidence="1">
    <location>
        <begin position="1"/>
        <end position="27"/>
    </location>
</feature>